<comment type="caution">
    <text evidence="3">The sequence shown here is derived from an EMBL/GenBank/DDBJ whole genome shotgun (WGS) entry which is preliminary data.</text>
</comment>
<dbReference type="InterPro" id="IPR051691">
    <property type="entry name" value="Metab_Enz_Cyan_OpOx_G3PDH"/>
</dbReference>
<reference evidence="3 4" key="1">
    <citation type="submission" date="2018-09" db="EMBL/GenBank/DDBJ databases">
        <title>Isolation, diversity and antifungal activity of actinobacteria from wheat.</title>
        <authorList>
            <person name="Han C."/>
        </authorList>
    </citation>
    <scope>NUCLEOTIDE SEQUENCE [LARGE SCALE GENOMIC DNA]</scope>
    <source>
        <strain evidence="3 4">NEAU-YY265</strain>
    </source>
</reference>
<dbReference type="GO" id="GO:0016491">
    <property type="term" value="F:oxidoreductase activity"/>
    <property type="evidence" value="ECO:0007669"/>
    <property type="project" value="UniProtKB-KW"/>
</dbReference>
<dbReference type="PANTHER" id="PTHR42949:SF3">
    <property type="entry name" value="ANAEROBIC GLYCEROL-3-PHOSPHATE DEHYDROGENASE SUBUNIT B"/>
    <property type="match status" value="1"/>
</dbReference>
<dbReference type="AlphaFoldDB" id="A0A418KIV9"/>
<feature type="domain" description="BFD-like [2Fe-2S]-binding" evidence="2">
    <location>
        <begin position="48"/>
        <end position="94"/>
    </location>
</feature>
<dbReference type="RefSeq" id="WP_199702430.1">
    <property type="nucleotide sequence ID" value="NZ_QUAL01000373.1"/>
</dbReference>
<dbReference type="Gene3D" id="1.10.10.1100">
    <property type="entry name" value="BFD-like [2Fe-2S]-binding domain"/>
    <property type="match status" value="1"/>
</dbReference>
<dbReference type="Proteomes" id="UP000284057">
    <property type="component" value="Unassembled WGS sequence"/>
</dbReference>
<dbReference type="EMBL" id="QUAL01000373">
    <property type="protein sequence ID" value="RIQ13653.1"/>
    <property type="molecule type" value="Genomic_DNA"/>
</dbReference>
<keyword evidence="4" id="KW-1185">Reference proteome</keyword>
<name>A0A418KIV9_9ACTN</name>
<protein>
    <submittedName>
        <fullName evidence="3">FAD/NAD(P)-binding oxidoreductase</fullName>
    </submittedName>
</protein>
<evidence type="ECO:0000259" key="2">
    <source>
        <dbReference type="Pfam" id="PF04324"/>
    </source>
</evidence>
<organism evidence="3 4">
    <name type="scientific">Jiangella rhizosphaerae</name>
    <dbReference type="NCBI Taxonomy" id="2293569"/>
    <lineage>
        <taxon>Bacteria</taxon>
        <taxon>Bacillati</taxon>
        <taxon>Actinomycetota</taxon>
        <taxon>Actinomycetes</taxon>
        <taxon>Jiangellales</taxon>
        <taxon>Jiangellaceae</taxon>
        <taxon>Jiangella</taxon>
    </lineage>
</organism>
<dbReference type="CDD" id="cd19946">
    <property type="entry name" value="GlpA-like_Fer2_BFD-like"/>
    <property type="match status" value="1"/>
</dbReference>
<dbReference type="Pfam" id="PF04324">
    <property type="entry name" value="Fer2_BFD"/>
    <property type="match status" value="1"/>
</dbReference>
<gene>
    <name evidence="3" type="ORF">DY240_25675</name>
</gene>
<keyword evidence="1" id="KW-0560">Oxidoreductase</keyword>
<dbReference type="PANTHER" id="PTHR42949">
    <property type="entry name" value="ANAEROBIC GLYCEROL-3-PHOSPHATE DEHYDROGENASE SUBUNIT B"/>
    <property type="match status" value="1"/>
</dbReference>
<feature type="non-terminal residue" evidence="3">
    <location>
        <position position="1"/>
    </location>
</feature>
<dbReference type="InterPro" id="IPR007419">
    <property type="entry name" value="BFD-like_2Fe2S-bd_dom"/>
</dbReference>
<evidence type="ECO:0000313" key="3">
    <source>
        <dbReference type="EMBL" id="RIQ13653.1"/>
    </source>
</evidence>
<evidence type="ECO:0000256" key="1">
    <source>
        <dbReference type="ARBA" id="ARBA00023002"/>
    </source>
</evidence>
<sequence>ATAAGTAPAAPPGRLLRRRRALRRFAAAMHAVHPVRDGWQTWLGDDTLVCRCEEVTAGEVRAAVDELGATDPRTVKLLSRAGMGWCQGRVCGYATACLTASATGSAPDLRGVSERPIAAPISLGRLAGDAGHTGQQ</sequence>
<evidence type="ECO:0000313" key="4">
    <source>
        <dbReference type="Proteomes" id="UP000284057"/>
    </source>
</evidence>
<accession>A0A418KIV9</accession>
<proteinExistence type="predicted"/>
<dbReference type="InterPro" id="IPR041854">
    <property type="entry name" value="BFD-like_2Fe2S-bd_dom_sf"/>
</dbReference>